<keyword evidence="6 7" id="KW-0472">Membrane</keyword>
<evidence type="ECO:0000256" key="2">
    <source>
        <dbReference type="ARBA" id="ARBA00022475"/>
    </source>
</evidence>
<dbReference type="InterPro" id="IPR038244">
    <property type="entry name" value="NRho_sf"/>
</dbReference>
<feature type="transmembrane region" description="Helical" evidence="7">
    <location>
        <begin position="183"/>
        <end position="204"/>
    </location>
</feature>
<dbReference type="EC" id="3.4.21.105" evidence="9"/>
<sequence length="294" mass="32998">MYFVYQFKATEDPKHLTEALWRNKVAHQVVSKDGHNELWIRDPNQLPTVESLFHTWQQDPTALQHARPSKEPTSHGNNRSEENGFLAQIKTAPVTTILLLTTFLVAALTNLGADLTTVGYFAISSFDVRNGQIYYFTLSQVLDSHEYWRLFTPALLHFSVLHIVFNTLWVWDIGGKLERILGSVAWSLGVVIIAVLSNVLQYQISGYPLFGGLSGVVYGVIGFAWLLPLLSPRWPVLISKQLMAFFALWLLVGYTPLPEMVGLGSIANTAHTIGLLSGLGLGILYWLITKYRNK</sequence>
<evidence type="ECO:0000313" key="9">
    <source>
        <dbReference type="EMBL" id="MBR7888499.1"/>
    </source>
</evidence>
<reference evidence="10" key="1">
    <citation type="submission" date="2023-07" db="EMBL/GenBank/DDBJ databases">
        <title>Marinomonas vulgaris A79, complete genome.</title>
        <authorList>
            <person name="Ying J.-J."/>
        </authorList>
    </citation>
    <scope>NUCLEOTIDE SEQUENCE [LARGE SCALE GENOMIC DNA]</scope>
    <source>
        <strain evidence="10">A79</strain>
    </source>
</reference>
<dbReference type="Proteomes" id="UP000679722">
    <property type="component" value="Unassembled WGS sequence"/>
</dbReference>
<evidence type="ECO:0000256" key="5">
    <source>
        <dbReference type="ARBA" id="ARBA00022989"/>
    </source>
</evidence>
<evidence type="ECO:0000256" key="1">
    <source>
        <dbReference type="ARBA" id="ARBA00004141"/>
    </source>
</evidence>
<dbReference type="InterPro" id="IPR022764">
    <property type="entry name" value="Peptidase_S54_rhomboid_dom"/>
</dbReference>
<keyword evidence="5 7" id="KW-1133">Transmembrane helix</keyword>
<keyword evidence="3" id="KW-0997">Cell inner membrane</keyword>
<evidence type="ECO:0000259" key="8">
    <source>
        <dbReference type="Pfam" id="PF01694"/>
    </source>
</evidence>
<proteinExistence type="predicted"/>
<evidence type="ECO:0000256" key="7">
    <source>
        <dbReference type="SAM" id="Phobius"/>
    </source>
</evidence>
<dbReference type="GO" id="GO:0008233">
    <property type="term" value="F:peptidase activity"/>
    <property type="evidence" value="ECO:0007669"/>
    <property type="project" value="UniProtKB-KW"/>
</dbReference>
<dbReference type="Gene3D" id="3.30.70.2080">
    <property type="match status" value="1"/>
</dbReference>
<name>A0ABS5HAU9_9GAMM</name>
<feature type="domain" description="Peptidase S54 rhomboid" evidence="8">
    <location>
        <begin position="145"/>
        <end position="286"/>
    </location>
</feature>
<evidence type="ECO:0000256" key="3">
    <source>
        <dbReference type="ARBA" id="ARBA00022519"/>
    </source>
</evidence>
<accession>A0ABS5HAU9</accession>
<dbReference type="GO" id="GO:0006508">
    <property type="term" value="P:proteolysis"/>
    <property type="evidence" value="ECO:0007669"/>
    <property type="project" value="UniProtKB-KW"/>
</dbReference>
<gene>
    <name evidence="9" type="ORF">J9B83_06045</name>
</gene>
<organism evidence="9 10">
    <name type="scientific">Marinomonas vulgaris</name>
    <dbReference type="NCBI Taxonomy" id="2823372"/>
    <lineage>
        <taxon>Bacteria</taxon>
        <taxon>Pseudomonadati</taxon>
        <taxon>Pseudomonadota</taxon>
        <taxon>Gammaproteobacteria</taxon>
        <taxon>Oceanospirillales</taxon>
        <taxon>Oceanospirillaceae</taxon>
        <taxon>Marinomonas</taxon>
    </lineage>
</organism>
<dbReference type="Pfam" id="PF01694">
    <property type="entry name" value="Rhomboid"/>
    <property type="match status" value="1"/>
</dbReference>
<feature type="transmembrane region" description="Helical" evidence="7">
    <location>
        <begin position="210"/>
        <end position="230"/>
    </location>
</feature>
<dbReference type="SUPFAM" id="SSF144091">
    <property type="entry name" value="Rhomboid-like"/>
    <property type="match status" value="1"/>
</dbReference>
<feature type="transmembrane region" description="Helical" evidence="7">
    <location>
        <begin position="269"/>
        <end position="288"/>
    </location>
</feature>
<keyword evidence="10" id="KW-1185">Reference proteome</keyword>
<comment type="caution">
    <text evidence="9">The sequence shown here is derived from an EMBL/GenBank/DDBJ whole genome shotgun (WGS) entry which is preliminary data.</text>
</comment>
<feature type="transmembrane region" description="Helical" evidence="7">
    <location>
        <begin position="97"/>
        <end position="123"/>
    </location>
</feature>
<dbReference type="PANTHER" id="PTHR43066:SF26">
    <property type="entry name" value="RHOMBOID PROTEASE GLPG"/>
    <property type="match status" value="1"/>
</dbReference>
<feature type="transmembrane region" description="Helical" evidence="7">
    <location>
        <begin position="150"/>
        <end position="171"/>
    </location>
</feature>
<protein>
    <submittedName>
        <fullName evidence="9">Rhomboid family intramembrane serine protease</fullName>
        <ecNumber evidence="9">3.4.21.105</ecNumber>
    </submittedName>
</protein>
<dbReference type="Gene3D" id="1.20.1540.10">
    <property type="entry name" value="Rhomboid-like"/>
    <property type="match status" value="1"/>
</dbReference>
<dbReference type="RefSeq" id="WP_211535846.1">
    <property type="nucleotide sequence ID" value="NZ_JAGSSV010000005.1"/>
</dbReference>
<comment type="subcellular location">
    <subcellularLocation>
        <location evidence="1">Membrane</location>
        <topology evidence="1">Multi-pass membrane protein</topology>
    </subcellularLocation>
</comment>
<dbReference type="InterPro" id="IPR035952">
    <property type="entry name" value="Rhomboid-like_sf"/>
</dbReference>
<feature type="transmembrane region" description="Helical" evidence="7">
    <location>
        <begin position="242"/>
        <end position="257"/>
    </location>
</feature>
<evidence type="ECO:0000256" key="4">
    <source>
        <dbReference type="ARBA" id="ARBA00022692"/>
    </source>
</evidence>
<dbReference type="PANTHER" id="PTHR43066">
    <property type="entry name" value="RHOMBOID-RELATED PROTEIN"/>
    <property type="match status" value="1"/>
</dbReference>
<dbReference type="EMBL" id="JAGSSV010000005">
    <property type="protein sequence ID" value="MBR7888499.1"/>
    <property type="molecule type" value="Genomic_DNA"/>
</dbReference>
<keyword evidence="4 7" id="KW-0812">Transmembrane</keyword>
<evidence type="ECO:0000313" key="10">
    <source>
        <dbReference type="Proteomes" id="UP000679722"/>
    </source>
</evidence>
<keyword evidence="9" id="KW-0378">Hydrolase</keyword>
<keyword evidence="9" id="KW-0645">Protease</keyword>
<evidence type="ECO:0000256" key="6">
    <source>
        <dbReference type="ARBA" id="ARBA00023136"/>
    </source>
</evidence>
<keyword evidence="2" id="KW-1003">Cell membrane</keyword>